<accession>A0ABU8S6R0</accession>
<feature type="chain" id="PRO_5046513003" evidence="1">
    <location>
        <begin position="23"/>
        <end position="369"/>
    </location>
</feature>
<gene>
    <name evidence="2" type="ORF">WG900_06485</name>
</gene>
<keyword evidence="1" id="KW-0732">Signal</keyword>
<dbReference type="SUPFAM" id="SSF81901">
    <property type="entry name" value="HCP-like"/>
    <property type="match status" value="1"/>
</dbReference>
<reference evidence="2 3" key="1">
    <citation type="submission" date="2024-03" db="EMBL/GenBank/DDBJ databases">
        <authorList>
            <person name="Jo J.-H."/>
        </authorList>
    </citation>
    <scope>NUCLEOTIDE SEQUENCE [LARGE SCALE GENOMIC DNA]</scope>
    <source>
        <strain evidence="2 3">AS3R-12</strain>
    </source>
</reference>
<dbReference type="Pfam" id="PF08238">
    <property type="entry name" value="Sel1"/>
    <property type="match status" value="4"/>
</dbReference>
<comment type="caution">
    <text evidence="2">The sequence shown here is derived from an EMBL/GenBank/DDBJ whole genome shotgun (WGS) entry which is preliminary data.</text>
</comment>
<dbReference type="InterPro" id="IPR011990">
    <property type="entry name" value="TPR-like_helical_dom_sf"/>
</dbReference>
<feature type="signal peptide" evidence="1">
    <location>
        <begin position="1"/>
        <end position="22"/>
    </location>
</feature>
<proteinExistence type="predicted"/>
<dbReference type="InterPro" id="IPR006597">
    <property type="entry name" value="Sel1-like"/>
</dbReference>
<dbReference type="InterPro" id="IPR052945">
    <property type="entry name" value="Mitotic_Regulator"/>
</dbReference>
<dbReference type="SMART" id="SM00671">
    <property type="entry name" value="SEL1"/>
    <property type="match status" value="4"/>
</dbReference>
<sequence>MRRSFSYAAILVASAFCGGQLASQPAVDEANRKLASYGLPAIDKVHQPRTNCHNAYDLLFAENAKGRKSSAEEASWAAAYEAARGAKQPCPKPPAGLAVRADQHVIQTEQGMGGAAGYALQQKDPVAMFETGLAMWNGKFGKSDGNEGYKLISQAADLGDPEATYTKGVLLARGQVDNKVDYKAGLALVEKAATAGHVDAMFSAGNFHMAGLGTAKNPTKAFAWFRKAAERGHIYGTFLAWDMLNEGKGTKKDWNLAYRLGRNLAEDGQVYGAVMAASALLQSSEPMKHQDEILYWINYSIKYGNSDVRTQMTALKPKVVAIFNRPAAPPQYRPRTFKACPMKTVCTVNHYSGLQSCTTNKDYWNDCDG</sequence>
<organism evidence="2 3">
    <name type="scientific">Novosphingobium aquae</name>
    <dbReference type="NCBI Taxonomy" id="3133435"/>
    <lineage>
        <taxon>Bacteria</taxon>
        <taxon>Pseudomonadati</taxon>
        <taxon>Pseudomonadota</taxon>
        <taxon>Alphaproteobacteria</taxon>
        <taxon>Sphingomonadales</taxon>
        <taxon>Sphingomonadaceae</taxon>
        <taxon>Novosphingobium</taxon>
    </lineage>
</organism>
<dbReference type="Gene3D" id="1.25.40.10">
    <property type="entry name" value="Tetratricopeptide repeat domain"/>
    <property type="match status" value="1"/>
</dbReference>
<keyword evidence="3" id="KW-1185">Reference proteome</keyword>
<dbReference type="EMBL" id="JBBHJY010000002">
    <property type="protein sequence ID" value="MEJ6009562.1"/>
    <property type="molecule type" value="Genomic_DNA"/>
</dbReference>
<dbReference type="PANTHER" id="PTHR43628">
    <property type="entry name" value="ACTIVATOR OF C KINASE PROTEIN 1-RELATED"/>
    <property type="match status" value="1"/>
</dbReference>
<dbReference type="PANTHER" id="PTHR43628:SF1">
    <property type="entry name" value="CHITIN SYNTHASE REGULATORY FACTOR 2-RELATED"/>
    <property type="match status" value="1"/>
</dbReference>
<dbReference type="RefSeq" id="WP_339965687.1">
    <property type="nucleotide sequence ID" value="NZ_JBBHJY010000002.1"/>
</dbReference>
<evidence type="ECO:0000313" key="2">
    <source>
        <dbReference type="EMBL" id="MEJ6009562.1"/>
    </source>
</evidence>
<dbReference type="Proteomes" id="UP001379235">
    <property type="component" value="Unassembled WGS sequence"/>
</dbReference>
<protein>
    <submittedName>
        <fullName evidence="2">Tetratricopeptide repeat protein</fullName>
    </submittedName>
</protein>
<name>A0ABU8S6R0_9SPHN</name>
<evidence type="ECO:0000313" key="3">
    <source>
        <dbReference type="Proteomes" id="UP001379235"/>
    </source>
</evidence>
<evidence type="ECO:0000256" key="1">
    <source>
        <dbReference type="SAM" id="SignalP"/>
    </source>
</evidence>